<feature type="region of interest" description="Disordered" evidence="2">
    <location>
        <begin position="1"/>
        <end position="26"/>
    </location>
</feature>
<feature type="compositionally biased region" description="Low complexity" evidence="2">
    <location>
        <begin position="437"/>
        <end position="454"/>
    </location>
</feature>
<dbReference type="Proteomes" id="UP000241462">
    <property type="component" value="Unassembled WGS sequence"/>
</dbReference>
<dbReference type="InterPro" id="IPR001138">
    <property type="entry name" value="Zn2Cys6_DnaBD"/>
</dbReference>
<dbReference type="EMBL" id="KZ678459">
    <property type="protein sequence ID" value="PSR83514.1"/>
    <property type="molecule type" value="Genomic_DNA"/>
</dbReference>
<feature type="region of interest" description="Disordered" evidence="2">
    <location>
        <begin position="437"/>
        <end position="474"/>
    </location>
</feature>
<dbReference type="InParanoid" id="A0A2T3A606"/>
<reference evidence="4 5" key="1">
    <citation type="journal article" date="2018" name="Mycol. Prog.">
        <title>Coniella lustricola, a new species from submerged detritus.</title>
        <authorList>
            <person name="Raudabaugh D.B."/>
            <person name="Iturriaga T."/>
            <person name="Carver A."/>
            <person name="Mondo S."/>
            <person name="Pangilinan J."/>
            <person name="Lipzen A."/>
            <person name="He G."/>
            <person name="Amirebrahimi M."/>
            <person name="Grigoriev I.V."/>
            <person name="Miller A.N."/>
        </authorList>
    </citation>
    <scope>NUCLEOTIDE SEQUENCE [LARGE SCALE GENOMIC DNA]</scope>
    <source>
        <strain evidence="4 5">B22-T-1</strain>
    </source>
</reference>
<evidence type="ECO:0000259" key="3">
    <source>
        <dbReference type="PROSITE" id="PS50048"/>
    </source>
</evidence>
<dbReference type="GO" id="GO:0008270">
    <property type="term" value="F:zinc ion binding"/>
    <property type="evidence" value="ECO:0007669"/>
    <property type="project" value="InterPro"/>
</dbReference>
<dbReference type="PROSITE" id="PS00463">
    <property type="entry name" value="ZN2_CY6_FUNGAL_1"/>
    <property type="match status" value="1"/>
</dbReference>
<name>A0A2T3A606_9PEZI</name>
<dbReference type="PROSITE" id="PS50048">
    <property type="entry name" value="ZN2_CY6_FUNGAL_2"/>
    <property type="match status" value="1"/>
</dbReference>
<keyword evidence="5" id="KW-1185">Reference proteome</keyword>
<dbReference type="GO" id="GO:0000981">
    <property type="term" value="F:DNA-binding transcription factor activity, RNA polymerase II-specific"/>
    <property type="evidence" value="ECO:0007669"/>
    <property type="project" value="InterPro"/>
</dbReference>
<accession>A0A2T3A606</accession>
<dbReference type="AlphaFoldDB" id="A0A2T3A606"/>
<keyword evidence="1" id="KW-0539">Nucleus</keyword>
<dbReference type="CDD" id="cd00067">
    <property type="entry name" value="GAL4"/>
    <property type="match status" value="1"/>
</dbReference>
<dbReference type="InterPro" id="IPR036864">
    <property type="entry name" value="Zn2-C6_fun-type_DNA-bd_sf"/>
</dbReference>
<feature type="region of interest" description="Disordered" evidence="2">
    <location>
        <begin position="212"/>
        <end position="238"/>
    </location>
</feature>
<dbReference type="SUPFAM" id="SSF57701">
    <property type="entry name" value="Zn2/Cys6 DNA-binding domain"/>
    <property type="match status" value="1"/>
</dbReference>
<dbReference type="Gene3D" id="4.10.240.10">
    <property type="entry name" value="Zn(2)-C6 fungal-type DNA-binding domain"/>
    <property type="match status" value="1"/>
</dbReference>
<feature type="compositionally biased region" description="Polar residues" evidence="2">
    <location>
        <begin position="123"/>
        <end position="133"/>
    </location>
</feature>
<feature type="region of interest" description="Disordered" evidence="2">
    <location>
        <begin position="41"/>
        <end position="77"/>
    </location>
</feature>
<feature type="region of interest" description="Disordered" evidence="2">
    <location>
        <begin position="116"/>
        <end position="192"/>
    </location>
</feature>
<gene>
    <name evidence="4" type="ORF">BD289DRAFT_281832</name>
</gene>
<organism evidence="4 5">
    <name type="scientific">Coniella lustricola</name>
    <dbReference type="NCBI Taxonomy" id="2025994"/>
    <lineage>
        <taxon>Eukaryota</taxon>
        <taxon>Fungi</taxon>
        <taxon>Dikarya</taxon>
        <taxon>Ascomycota</taxon>
        <taxon>Pezizomycotina</taxon>
        <taxon>Sordariomycetes</taxon>
        <taxon>Sordariomycetidae</taxon>
        <taxon>Diaporthales</taxon>
        <taxon>Schizoparmaceae</taxon>
        <taxon>Coniella</taxon>
    </lineage>
</organism>
<dbReference type="Pfam" id="PF00172">
    <property type="entry name" value="Zn_clus"/>
    <property type="match status" value="1"/>
</dbReference>
<protein>
    <recommendedName>
        <fullName evidence="3">Zn(2)-C6 fungal-type domain-containing protein</fullName>
    </recommendedName>
</protein>
<dbReference type="STRING" id="2025994.A0A2T3A606"/>
<sequence length="626" mass="66069">MVAQSVLGSNEDDFDSMGIDTPLHQSPDIYSVRPGIIDDFFGRDDRYSTTPRVNTSSSTATATRTDQIPSPSSPAPAKRLACERCHNQKLRCARQQDKPSCDRCLAANATCAERIPRRLGRPHSTNASISKSTTARKRRQRTDAHKIASHQRNNSKAMNDSSSSSSSNSNSNNVSNDQSQGSPSVGLTIDLGCDTEGQGTVKQQHYGGAANLTLPSSVADDSRPTPWPSSAFSSPTDCPSPFDFGLGGSDGEPTATAAGFVDDACHQGHAVFDAPLVTGLDSLDAVMTELDEMPDPLVATALDMEYHPATPATAPAKVDTTTTATYSSPITATSVTTSCTKAHVQQDPVERLTSLHLELYQCLNSFRSIEQQCQHELDSFGATVALEWVERLFQSTEEFVNILRQGFGSSKSTTVALPYLGSSSSSCCSPASSCSSSSSSSTSPTNSSSSPTSSLGVGLYHHHHHQSSPESSPCSSTSPSPTCCAPVVHPLDSATSLMIVSCYVRLLQIYDSFAAVLPSTLDAAFAANNSLLGVRIGGFCPSVIDKRLGSAVVAQYVCLLLESIRTAVETALLVDDGSGGDNTVMVPMHAAVHGPTLVEARASEVALRGRIASSMNLLVPSPQILV</sequence>
<feature type="domain" description="Zn(2)-C6 fungal-type" evidence="3">
    <location>
        <begin position="81"/>
        <end position="111"/>
    </location>
</feature>
<feature type="compositionally biased region" description="Polar residues" evidence="2">
    <location>
        <begin position="228"/>
        <end position="237"/>
    </location>
</feature>
<evidence type="ECO:0000313" key="5">
    <source>
        <dbReference type="Proteomes" id="UP000241462"/>
    </source>
</evidence>
<feature type="compositionally biased region" description="Low complexity" evidence="2">
    <location>
        <begin position="154"/>
        <end position="182"/>
    </location>
</feature>
<dbReference type="OrthoDB" id="4330117at2759"/>
<evidence type="ECO:0000256" key="2">
    <source>
        <dbReference type="SAM" id="MobiDB-lite"/>
    </source>
</evidence>
<feature type="compositionally biased region" description="Low complexity" evidence="2">
    <location>
        <begin position="55"/>
        <end position="65"/>
    </location>
</feature>
<evidence type="ECO:0000313" key="4">
    <source>
        <dbReference type="EMBL" id="PSR83514.1"/>
    </source>
</evidence>
<proteinExistence type="predicted"/>
<evidence type="ECO:0000256" key="1">
    <source>
        <dbReference type="ARBA" id="ARBA00023242"/>
    </source>
</evidence>